<keyword evidence="11" id="KW-1133">Transmembrane helix</keyword>
<dbReference type="GO" id="GO:0006633">
    <property type="term" value="P:fatty acid biosynthetic process"/>
    <property type="evidence" value="ECO:0007669"/>
    <property type="project" value="UniProtKB-KW"/>
</dbReference>
<sequence length="126" mass="14813">MAMMRKRKTGPVLLMPKTRNKHLYAERLSKLLEVLHISMGSLVHQELNPHSSLYKQMANVERSWMAEENRHGDLLHTYLYLPGWVDILKTGRTVQRLIGAGMVIPITYMILLYKWETKAKAKRKRR</sequence>
<dbReference type="AlphaFoldDB" id="A0A540KV99"/>
<evidence type="ECO:0000256" key="8">
    <source>
        <dbReference type="ARBA" id="ARBA00023004"/>
    </source>
</evidence>
<comment type="similarity">
    <text evidence="2">Belongs to the fatty acid desaturase type 2 family.</text>
</comment>
<dbReference type="Gene3D" id="1.10.620.20">
    <property type="entry name" value="Ribonucleotide Reductase, subunit A"/>
    <property type="match status" value="1"/>
</dbReference>
<keyword evidence="5" id="KW-0276">Fatty acid metabolism</keyword>
<accession>A0A540KV99</accession>
<evidence type="ECO:0000256" key="11">
    <source>
        <dbReference type="SAM" id="Phobius"/>
    </source>
</evidence>
<dbReference type="Pfam" id="PF03405">
    <property type="entry name" value="FA_desaturase_2"/>
    <property type="match status" value="1"/>
</dbReference>
<dbReference type="PANTHER" id="PTHR31155:SF31">
    <property type="entry name" value="STEAROYL-[ACYL-CARRIER-PROTEIN] 9-DESATURASE 6, CHLOROPLASTIC"/>
    <property type="match status" value="1"/>
</dbReference>
<evidence type="ECO:0000313" key="12">
    <source>
        <dbReference type="EMBL" id="TQD78126.1"/>
    </source>
</evidence>
<evidence type="ECO:0000313" key="13">
    <source>
        <dbReference type="Proteomes" id="UP000315295"/>
    </source>
</evidence>
<keyword evidence="10" id="KW-0275">Fatty acid biosynthesis</keyword>
<evidence type="ECO:0000256" key="9">
    <source>
        <dbReference type="ARBA" id="ARBA00023098"/>
    </source>
</evidence>
<organism evidence="12 13">
    <name type="scientific">Malus baccata</name>
    <name type="common">Siberian crab apple</name>
    <name type="synonym">Pyrus baccata</name>
    <dbReference type="NCBI Taxonomy" id="106549"/>
    <lineage>
        <taxon>Eukaryota</taxon>
        <taxon>Viridiplantae</taxon>
        <taxon>Streptophyta</taxon>
        <taxon>Embryophyta</taxon>
        <taxon>Tracheophyta</taxon>
        <taxon>Spermatophyta</taxon>
        <taxon>Magnoliopsida</taxon>
        <taxon>eudicotyledons</taxon>
        <taxon>Gunneridae</taxon>
        <taxon>Pentapetalae</taxon>
        <taxon>rosids</taxon>
        <taxon>fabids</taxon>
        <taxon>Rosales</taxon>
        <taxon>Rosaceae</taxon>
        <taxon>Amygdaloideae</taxon>
        <taxon>Maleae</taxon>
        <taxon>Malus</taxon>
    </lineage>
</organism>
<feature type="transmembrane region" description="Helical" evidence="11">
    <location>
        <begin position="97"/>
        <end position="115"/>
    </location>
</feature>
<dbReference type="STRING" id="106549.A0A540KV99"/>
<name>A0A540KV99_MALBA</name>
<keyword evidence="7" id="KW-0560">Oxidoreductase</keyword>
<evidence type="ECO:0000256" key="1">
    <source>
        <dbReference type="ARBA" id="ARBA00001954"/>
    </source>
</evidence>
<keyword evidence="8" id="KW-0408">Iron</keyword>
<evidence type="ECO:0000256" key="5">
    <source>
        <dbReference type="ARBA" id="ARBA00022832"/>
    </source>
</evidence>
<keyword evidence="11" id="KW-0812">Transmembrane</keyword>
<keyword evidence="3" id="KW-0444">Lipid biosynthesis</keyword>
<dbReference type="GO" id="GO:0045300">
    <property type="term" value="F:stearoyl-[ACP] desaturase activity"/>
    <property type="evidence" value="ECO:0007669"/>
    <property type="project" value="InterPro"/>
</dbReference>
<dbReference type="SUPFAM" id="SSF47240">
    <property type="entry name" value="Ferritin-like"/>
    <property type="match status" value="1"/>
</dbReference>
<keyword evidence="13" id="KW-1185">Reference proteome</keyword>
<comment type="cofactor">
    <cofactor evidence="1">
        <name>Fe(2+)</name>
        <dbReference type="ChEBI" id="CHEBI:29033"/>
    </cofactor>
</comment>
<dbReference type="GO" id="GO:0009570">
    <property type="term" value="C:chloroplast stroma"/>
    <property type="evidence" value="ECO:0007669"/>
    <property type="project" value="TreeGrafter"/>
</dbReference>
<gene>
    <name evidence="12" type="ORF">C1H46_036313</name>
</gene>
<evidence type="ECO:0000256" key="4">
    <source>
        <dbReference type="ARBA" id="ARBA00022723"/>
    </source>
</evidence>
<comment type="caution">
    <text evidence="12">The sequence shown here is derived from an EMBL/GenBank/DDBJ whole genome shotgun (WGS) entry which is preliminary data.</text>
</comment>
<dbReference type="InterPro" id="IPR005067">
    <property type="entry name" value="Fatty_acid_desaturase-2"/>
</dbReference>
<evidence type="ECO:0000256" key="2">
    <source>
        <dbReference type="ARBA" id="ARBA00008749"/>
    </source>
</evidence>
<keyword evidence="11" id="KW-0472">Membrane</keyword>
<evidence type="ECO:0000256" key="3">
    <source>
        <dbReference type="ARBA" id="ARBA00022516"/>
    </source>
</evidence>
<keyword evidence="6" id="KW-0809">Transit peptide</keyword>
<reference evidence="12 13" key="1">
    <citation type="journal article" date="2019" name="G3 (Bethesda)">
        <title>Sequencing of a Wild Apple (Malus baccata) Genome Unravels the Differences Between Cultivated and Wild Apple Species Regarding Disease Resistance and Cold Tolerance.</title>
        <authorList>
            <person name="Chen X."/>
        </authorList>
    </citation>
    <scope>NUCLEOTIDE SEQUENCE [LARGE SCALE GENOMIC DNA]</scope>
    <source>
        <strain evidence="13">cv. Shandingzi</strain>
        <tissue evidence="12">Leaves</tissue>
    </source>
</reference>
<dbReference type="InterPro" id="IPR012348">
    <property type="entry name" value="RNR-like"/>
</dbReference>
<dbReference type="EMBL" id="VIEB01000925">
    <property type="protein sequence ID" value="TQD78126.1"/>
    <property type="molecule type" value="Genomic_DNA"/>
</dbReference>
<keyword evidence="9" id="KW-0443">Lipid metabolism</keyword>
<keyword evidence="4" id="KW-0479">Metal-binding</keyword>
<evidence type="ECO:0000256" key="6">
    <source>
        <dbReference type="ARBA" id="ARBA00022946"/>
    </source>
</evidence>
<protein>
    <recommendedName>
        <fullName evidence="14">Stearoyl-[acyl-carrier-protein] 9-desaturase</fullName>
    </recommendedName>
</protein>
<dbReference type="InterPro" id="IPR009078">
    <property type="entry name" value="Ferritin-like_SF"/>
</dbReference>
<dbReference type="GO" id="GO:0046872">
    <property type="term" value="F:metal ion binding"/>
    <property type="evidence" value="ECO:0007669"/>
    <property type="project" value="UniProtKB-KW"/>
</dbReference>
<proteinExistence type="inferred from homology"/>
<evidence type="ECO:0000256" key="10">
    <source>
        <dbReference type="ARBA" id="ARBA00023160"/>
    </source>
</evidence>
<evidence type="ECO:0000256" key="7">
    <source>
        <dbReference type="ARBA" id="ARBA00023002"/>
    </source>
</evidence>
<dbReference type="Proteomes" id="UP000315295">
    <property type="component" value="Unassembled WGS sequence"/>
</dbReference>
<dbReference type="PANTHER" id="PTHR31155">
    <property type="entry name" value="ACYL- ACYL-CARRIER-PROTEIN DESATURASE-RELATED"/>
    <property type="match status" value="1"/>
</dbReference>
<evidence type="ECO:0008006" key="14">
    <source>
        <dbReference type="Google" id="ProtNLM"/>
    </source>
</evidence>